<name>A0ABW7FXP7_9BURK</name>
<accession>A0ABW7FXP7</accession>
<keyword evidence="2" id="KW-1185">Reference proteome</keyword>
<proteinExistence type="predicted"/>
<gene>
    <name evidence="1" type="ORF">ACG0Z6_12770</name>
</gene>
<protein>
    <submittedName>
        <fullName evidence="1">Uncharacterized protein</fullName>
    </submittedName>
</protein>
<dbReference type="EMBL" id="JBIGHZ010000005">
    <property type="protein sequence ID" value="MFG6449104.1"/>
    <property type="molecule type" value="Genomic_DNA"/>
</dbReference>
<dbReference type="RefSeq" id="WP_394461993.1">
    <property type="nucleotide sequence ID" value="NZ_JBIGHZ010000005.1"/>
</dbReference>
<reference evidence="1 2" key="1">
    <citation type="submission" date="2024-08" db="EMBL/GenBank/DDBJ databases">
        <authorList>
            <person name="Lu H."/>
        </authorList>
    </citation>
    <scope>NUCLEOTIDE SEQUENCE [LARGE SCALE GENOMIC DNA]</scope>
    <source>
        <strain evidence="1 2">BYS180W</strain>
    </source>
</reference>
<comment type="caution">
    <text evidence="1">The sequence shown here is derived from an EMBL/GenBank/DDBJ whole genome shotgun (WGS) entry which is preliminary data.</text>
</comment>
<evidence type="ECO:0000313" key="1">
    <source>
        <dbReference type="EMBL" id="MFG6449104.1"/>
    </source>
</evidence>
<sequence length="116" mass="12972">MNFVLANVRDPSPVEEQPHVPLKWWRMLRTPEGDFHILALLDCGSCRITSAIEGLNVRERSAITTSGRTYELGGPPVEQELVLLMLMTVAAHNGLGESVDVSEDMWTRMTWTSPAH</sequence>
<dbReference type="Proteomes" id="UP001606099">
    <property type="component" value="Unassembled WGS sequence"/>
</dbReference>
<organism evidence="1 2">
    <name type="scientific">Roseateles rivi</name>
    <dbReference type="NCBI Taxonomy" id="3299028"/>
    <lineage>
        <taxon>Bacteria</taxon>
        <taxon>Pseudomonadati</taxon>
        <taxon>Pseudomonadota</taxon>
        <taxon>Betaproteobacteria</taxon>
        <taxon>Burkholderiales</taxon>
        <taxon>Sphaerotilaceae</taxon>
        <taxon>Roseateles</taxon>
    </lineage>
</organism>
<evidence type="ECO:0000313" key="2">
    <source>
        <dbReference type="Proteomes" id="UP001606099"/>
    </source>
</evidence>